<protein>
    <submittedName>
        <fullName evidence="2">PIN domain containing protein</fullName>
    </submittedName>
</protein>
<organism evidence="2 3">
    <name type="scientific">Candidatus Nanohalobium constans</name>
    <dbReference type="NCBI Taxonomy" id="2565781"/>
    <lineage>
        <taxon>Archaea</taxon>
        <taxon>Candidatus Nanohalarchaeota</taxon>
        <taxon>Candidatus Nanohalobia</taxon>
        <taxon>Candidatus Nanohalobiales</taxon>
        <taxon>Candidatus Nanohalobiaceae</taxon>
        <taxon>Candidatus Nanohalobium</taxon>
    </lineage>
</organism>
<keyword evidence="3" id="KW-1185">Reference proteome</keyword>
<dbReference type="SUPFAM" id="SSF88723">
    <property type="entry name" value="PIN domain-like"/>
    <property type="match status" value="1"/>
</dbReference>
<reference evidence="3" key="1">
    <citation type="submission" date="2019-05" db="EMBL/GenBank/DDBJ databases">
        <title>Candidatus Nanohalobium constans, a novel model system to study the DPANN nano-sized archaea: genomic and physiological characterization of a nanoarchaeon co-cultured with its chitinotrophic host.</title>
        <authorList>
            <person name="La Cono V."/>
            <person name="Arcadi E."/>
            <person name="Crisafi F."/>
            <person name="Denaro R."/>
            <person name="La Spada G."/>
            <person name="Messina E."/>
            <person name="Smedile F."/>
            <person name="Toshchakov S.V."/>
            <person name="Shevchenko M.A."/>
            <person name="Golyshin P.N."/>
            <person name="Golyshina O.V."/>
            <person name="Ferrer M."/>
            <person name="Rohde M."/>
            <person name="Mushegian A."/>
            <person name="Sorokin D.Y."/>
            <person name="Giuliano L."/>
            <person name="Yakimov M.M."/>
        </authorList>
    </citation>
    <scope>NUCLEOTIDE SEQUENCE [LARGE SCALE GENOMIC DNA]</scope>
    <source>
        <strain evidence="3">LC1Nh</strain>
    </source>
</reference>
<proteinExistence type="predicted"/>
<dbReference type="OrthoDB" id="42689at2157"/>
<dbReference type="GeneID" id="42365581"/>
<dbReference type="Proteomes" id="UP000377803">
    <property type="component" value="Chromosome"/>
</dbReference>
<dbReference type="AlphaFoldDB" id="A0A5Q0UJQ4"/>
<dbReference type="RefSeq" id="WP_153550796.1">
    <property type="nucleotide sequence ID" value="NZ_CP040089.1"/>
</dbReference>
<dbReference type="Gene3D" id="3.40.50.1010">
    <property type="entry name" value="5'-nuclease"/>
    <property type="match status" value="1"/>
</dbReference>
<name>A0A5Q0UJQ4_9ARCH</name>
<dbReference type="InterPro" id="IPR002716">
    <property type="entry name" value="PIN_dom"/>
</dbReference>
<dbReference type="KEGG" id="ncon:LC1Nh_1183"/>
<sequence length="131" mass="15066">MSEYLLDTWAWIEFYIGSEKGKEIYQKIEEAKCYTSIVSLAEMSDNYQSGNLKSDNKWSEIRGFVESKTEVVTLTPEICGNAGKIKQQEREKFSDFGLMDAIILSTARKNDLELITGDKHLKDKERAKKLE</sequence>
<feature type="domain" description="PIN" evidence="1">
    <location>
        <begin position="4"/>
        <end position="124"/>
    </location>
</feature>
<dbReference type="Pfam" id="PF01850">
    <property type="entry name" value="PIN"/>
    <property type="match status" value="1"/>
</dbReference>
<evidence type="ECO:0000313" key="2">
    <source>
        <dbReference type="EMBL" id="QGA81049.1"/>
    </source>
</evidence>
<accession>A0A5Q0UJQ4</accession>
<gene>
    <name evidence="2" type="ORF">LC1Nh_1183</name>
</gene>
<dbReference type="EMBL" id="CP040089">
    <property type="protein sequence ID" value="QGA81049.1"/>
    <property type="molecule type" value="Genomic_DNA"/>
</dbReference>
<evidence type="ECO:0000313" key="3">
    <source>
        <dbReference type="Proteomes" id="UP000377803"/>
    </source>
</evidence>
<dbReference type="InterPro" id="IPR029060">
    <property type="entry name" value="PIN-like_dom_sf"/>
</dbReference>
<evidence type="ECO:0000259" key="1">
    <source>
        <dbReference type="Pfam" id="PF01850"/>
    </source>
</evidence>